<keyword evidence="1" id="KW-1133">Transmembrane helix</keyword>
<feature type="transmembrane region" description="Helical" evidence="1">
    <location>
        <begin position="219"/>
        <end position="237"/>
    </location>
</feature>
<feature type="transmembrane region" description="Helical" evidence="1">
    <location>
        <begin position="249"/>
        <end position="272"/>
    </location>
</feature>
<dbReference type="InterPro" id="IPR052372">
    <property type="entry name" value="YpjD/HemX"/>
</dbReference>
<feature type="transmembrane region" description="Helical" evidence="1">
    <location>
        <begin position="185"/>
        <end position="207"/>
    </location>
</feature>
<comment type="caution">
    <text evidence="3">The sequence shown here is derived from an EMBL/GenBank/DDBJ whole genome shotgun (WGS) entry which is preliminary data.</text>
</comment>
<evidence type="ECO:0000259" key="2">
    <source>
        <dbReference type="Pfam" id="PF01578"/>
    </source>
</evidence>
<dbReference type="GO" id="GO:0020037">
    <property type="term" value="F:heme binding"/>
    <property type="evidence" value="ECO:0007669"/>
    <property type="project" value="InterPro"/>
</dbReference>
<sequence length="274" mass="30969">MDFTFFFWLLCGLYACGWFFCCLSFFKNQANFHTLGERVLFLGLGIHLFFIVSSYIEIGDFSFTSLSGLFLFGSLLVILIYFILDFYFPNEIFEIIFPPLTIFFLMLSILIADQSIGTHAFLEKSPVFGKFVLYIHGSFTMLGYLLFGVGCLTSIFFLYQEKQIKNKTFHLGDGKVPSLGFLDALNYKVIAVGFLFLTIGILVGIAMRVIAHEGHPEVSLRQILPITAWGVYAFFLLDRSVKGLRGKVTAIWSIVGFLCAASSFVYEMFAIVNP</sequence>
<keyword evidence="1" id="KW-0472">Membrane</keyword>
<dbReference type="PANTHER" id="PTHR38034:SF1">
    <property type="entry name" value="INNER MEMBRANE PROTEIN YPJD"/>
    <property type="match status" value="1"/>
</dbReference>
<feature type="transmembrane region" description="Helical" evidence="1">
    <location>
        <begin position="38"/>
        <end position="56"/>
    </location>
</feature>
<evidence type="ECO:0000256" key="1">
    <source>
        <dbReference type="SAM" id="Phobius"/>
    </source>
</evidence>
<accession>A0A2A4SU00</accession>
<feature type="transmembrane region" description="Helical" evidence="1">
    <location>
        <begin position="95"/>
        <end position="112"/>
    </location>
</feature>
<reference evidence="4" key="1">
    <citation type="submission" date="2017-08" db="EMBL/GenBank/DDBJ databases">
        <title>A dynamic microbial community with high functional redundancy inhabits the cold, oxic subseafloor aquifer.</title>
        <authorList>
            <person name="Tully B.J."/>
            <person name="Wheat C.G."/>
            <person name="Glazer B.T."/>
            <person name="Huber J.A."/>
        </authorList>
    </citation>
    <scope>NUCLEOTIDE SEQUENCE [LARGE SCALE GENOMIC DNA]</scope>
</reference>
<dbReference type="PANTHER" id="PTHR38034">
    <property type="entry name" value="INNER MEMBRANE PROTEIN YPJD"/>
    <property type="match status" value="1"/>
</dbReference>
<keyword evidence="1" id="KW-0812">Transmembrane</keyword>
<gene>
    <name evidence="3" type="ORF">COB67_11320</name>
</gene>
<dbReference type="Pfam" id="PF01578">
    <property type="entry name" value="Cytochrom_C_asm"/>
    <property type="match status" value="1"/>
</dbReference>
<protein>
    <recommendedName>
        <fullName evidence="2">Cytochrome c assembly protein domain-containing protein</fullName>
    </recommendedName>
</protein>
<dbReference type="Proteomes" id="UP000218113">
    <property type="component" value="Unassembled WGS sequence"/>
</dbReference>
<evidence type="ECO:0000313" key="3">
    <source>
        <dbReference type="EMBL" id="PCI24728.1"/>
    </source>
</evidence>
<dbReference type="InterPro" id="IPR002541">
    <property type="entry name" value="Cyt_c_assembly"/>
</dbReference>
<feature type="transmembrane region" description="Helical" evidence="1">
    <location>
        <begin position="68"/>
        <end position="88"/>
    </location>
</feature>
<feature type="domain" description="Cytochrome c assembly protein" evidence="2">
    <location>
        <begin position="66"/>
        <end position="259"/>
    </location>
</feature>
<feature type="transmembrane region" description="Helical" evidence="1">
    <location>
        <begin position="6"/>
        <end position="26"/>
    </location>
</feature>
<proteinExistence type="predicted"/>
<dbReference type="AlphaFoldDB" id="A0A2A4SU00"/>
<dbReference type="EMBL" id="NVSR01000119">
    <property type="protein sequence ID" value="PCI24728.1"/>
    <property type="molecule type" value="Genomic_DNA"/>
</dbReference>
<name>A0A2A4SU00_9DELT</name>
<organism evidence="3 4">
    <name type="scientific">SAR324 cluster bacterium</name>
    <dbReference type="NCBI Taxonomy" id="2024889"/>
    <lineage>
        <taxon>Bacteria</taxon>
        <taxon>Deltaproteobacteria</taxon>
        <taxon>SAR324 cluster</taxon>
    </lineage>
</organism>
<feature type="transmembrane region" description="Helical" evidence="1">
    <location>
        <begin position="132"/>
        <end position="159"/>
    </location>
</feature>
<dbReference type="GO" id="GO:0017004">
    <property type="term" value="P:cytochrome complex assembly"/>
    <property type="evidence" value="ECO:0007669"/>
    <property type="project" value="InterPro"/>
</dbReference>
<evidence type="ECO:0000313" key="4">
    <source>
        <dbReference type="Proteomes" id="UP000218113"/>
    </source>
</evidence>